<dbReference type="InterPro" id="IPR036352">
    <property type="entry name" value="Semap_dom_sf"/>
</dbReference>
<dbReference type="SUPFAM" id="SSF103575">
    <property type="entry name" value="Plexin repeat"/>
    <property type="match status" value="1"/>
</dbReference>
<dbReference type="SUPFAM" id="SSF101912">
    <property type="entry name" value="Sema domain"/>
    <property type="match status" value="1"/>
</dbReference>
<evidence type="ECO:0000256" key="4">
    <source>
        <dbReference type="ARBA" id="ARBA00022729"/>
    </source>
</evidence>
<keyword evidence="7" id="KW-1015">Disulfide bond</keyword>
<keyword evidence="8" id="KW-0325">Glycoprotein</keyword>
<name>A0A8C6PM12_NOTFU</name>
<dbReference type="PANTHER" id="PTHR11036">
    <property type="entry name" value="SEMAPHORIN"/>
    <property type="match status" value="1"/>
</dbReference>
<keyword evidence="4" id="KW-0732">Signal</keyword>
<keyword evidence="15" id="KW-1185">Reference proteome</keyword>
<dbReference type="SUPFAM" id="SSF48726">
    <property type="entry name" value="Immunoglobulin"/>
    <property type="match status" value="1"/>
</dbReference>
<dbReference type="Pfam" id="PF00047">
    <property type="entry name" value="ig"/>
    <property type="match status" value="1"/>
</dbReference>
<dbReference type="AlphaFoldDB" id="A0A8C6PM12"/>
<keyword evidence="9" id="KW-0393">Immunoglobulin domain</keyword>
<dbReference type="PANTHER" id="PTHR11036:SF22">
    <property type="entry name" value="SEMAPHORIN-3E"/>
    <property type="match status" value="1"/>
</dbReference>
<evidence type="ECO:0000256" key="5">
    <source>
        <dbReference type="ARBA" id="ARBA00022782"/>
    </source>
</evidence>
<accession>A0A8C6PM12</accession>
<keyword evidence="3" id="KW-0964">Secreted</keyword>
<dbReference type="InterPro" id="IPR013783">
    <property type="entry name" value="Ig-like_fold"/>
</dbReference>
<dbReference type="InterPro" id="IPR027231">
    <property type="entry name" value="Semaphorin"/>
</dbReference>
<evidence type="ECO:0000256" key="1">
    <source>
        <dbReference type="ARBA" id="ARBA00004613"/>
    </source>
</evidence>
<dbReference type="SMART" id="SM00423">
    <property type="entry name" value="PSI"/>
    <property type="match status" value="1"/>
</dbReference>
<evidence type="ECO:0000259" key="13">
    <source>
        <dbReference type="PROSITE" id="PS51004"/>
    </source>
</evidence>
<dbReference type="Proteomes" id="UP000694548">
    <property type="component" value="Chromosome sgr13"/>
</dbReference>
<evidence type="ECO:0000256" key="7">
    <source>
        <dbReference type="ARBA" id="ARBA00023157"/>
    </source>
</evidence>
<dbReference type="InterPro" id="IPR036179">
    <property type="entry name" value="Ig-like_dom_sf"/>
</dbReference>
<dbReference type="Gene3D" id="2.130.10.10">
    <property type="entry name" value="YVTN repeat-like/Quinoprotein amine dehydrogenase"/>
    <property type="match status" value="1"/>
</dbReference>
<dbReference type="GO" id="GO:0005615">
    <property type="term" value="C:extracellular space"/>
    <property type="evidence" value="ECO:0007669"/>
    <property type="project" value="TreeGrafter"/>
</dbReference>
<evidence type="ECO:0000256" key="10">
    <source>
        <dbReference type="PROSITE-ProRule" id="PRU00352"/>
    </source>
</evidence>
<dbReference type="GO" id="GO:0030335">
    <property type="term" value="P:positive regulation of cell migration"/>
    <property type="evidence" value="ECO:0007669"/>
    <property type="project" value="TreeGrafter"/>
</dbReference>
<reference evidence="14" key="3">
    <citation type="submission" date="2025-09" db="UniProtKB">
        <authorList>
            <consortium name="Ensembl"/>
        </authorList>
    </citation>
    <scope>IDENTIFICATION</scope>
</reference>
<dbReference type="CDD" id="cd05871">
    <property type="entry name" value="Ig_Sema3"/>
    <property type="match status" value="1"/>
</dbReference>
<sequence>GFTLMSAEERLMNRTWVFQGRGVPLQPQTMLLDESHQRLFVGAKNALFSLSLDRVNTHYRQITWASTESQIEECMMKGREKLECANYIKVLQRYNQTHLLVCGTGAFNPVCVLVKVGHKGQTFCVCVCVRACVCVCVCVCVFSPGGELYIGLYTDYWENDGALCRLNNHTYTRTERNDRQQLNEPKFVASAVIPDNDDRDDDKVYFFFTEREMDAEGVNRAVYARVGRVCANDQGGQRMLVNRWSSFLKTRLICSVPGPNGIDTHFDDLEDVFVLNNKDDKNPEIFGLFSTTSAVFKGYAVCVYQMDDIRAAFNGPYGYRERPEHHWTPYEDRVPYPRPGSCASKVNGGGFSSSKEFPDEVLRFARSHPVMYRPVLPQHLRPVLLQAEPGRRKLTQIAVDRVQAQDGHYHVLYIGTDDSVVLKVITIYNKDSDTMEEVLLEEMQVFKVPAPIREIIISPKRQQLYVGSEVGVAQVRLHQCDLYGSECADCCLARDPYCAWDGLTCSRFYPAGVYTKRRFRRQDVRHGNAAQLCNGLQIDAEERLIYSVESNSTLLECVPRSLQAKVLWFLQKEGEKHEVRGDERIIMTSHGLLFLHVRSSDAGEYVCQTVEHGYVHTLLRISLHVLKGERLESAIPPAPSSRLWYKEFLQLIGYGDAQKVEEYCERVWCSDKKRKKTKRKYISLGGDKKGKGKSEENSHRAPRHTFDT</sequence>
<evidence type="ECO:0000256" key="8">
    <source>
        <dbReference type="ARBA" id="ARBA00023180"/>
    </source>
</evidence>
<feature type="region of interest" description="Disordered" evidence="11">
    <location>
        <begin position="672"/>
        <end position="708"/>
    </location>
</feature>
<reference evidence="14" key="1">
    <citation type="submission" date="2014-08" db="EMBL/GenBank/DDBJ databases">
        <authorList>
            <person name="Senf B."/>
            <person name="Petzold A."/>
            <person name="Downie B.R."/>
            <person name="Koch P."/>
            <person name="Platzer M."/>
        </authorList>
    </citation>
    <scope>NUCLEOTIDE SEQUENCE [LARGE SCALE GENOMIC DNA]</scope>
    <source>
        <strain evidence="14">GRZ</strain>
    </source>
</reference>
<evidence type="ECO:0000256" key="3">
    <source>
        <dbReference type="ARBA" id="ARBA00022525"/>
    </source>
</evidence>
<protein>
    <submittedName>
        <fullName evidence="14">Sema domain, immunoglobulin domain (Ig), short basic domain, secreted, (semaphorin) 3E</fullName>
    </submittedName>
</protein>
<evidence type="ECO:0000256" key="9">
    <source>
        <dbReference type="ARBA" id="ARBA00023319"/>
    </source>
</evidence>
<evidence type="ECO:0000256" key="6">
    <source>
        <dbReference type="ARBA" id="ARBA00022902"/>
    </source>
</evidence>
<dbReference type="GO" id="GO:0071526">
    <property type="term" value="P:semaphorin-plexin signaling pathway"/>
    <property type="evidence" value="ECO:0007669"/>
    <property type="project" value="TreeGrafter"/>
</dbReference>
<comment type="caution">
    <text evidence="10">Lacks conserved residue(s) required for the propagation of feature annotation.</text>
</comment>
<dbReference type="FunFam" id="2.60.40.10:FF:000030">
    <property type="entry name" value="Semaphorin 3F like"/>
    <property type="match status" value="1"/>
</dbReference>
<dbReference type="PROSITE" id="PS51004">
    <property type="entry name" value="SEMA"/>
    <property type="match status" value="1"/>
</dbReference>
<comment type="similarity">
    <text evidence="2">Belongs to the semaphorin family.</text>
</comment>
<dbReference type="Gene3D" id="2.60.40.10">
    <property type="entry name" value="Immunoglobulins"/>
    <property type="match status" value="1"/>
</dbReference>
<dbReference type="GO" id="GO:0001755">
    <property type="term" value="P:neural crest cell migration"/>
    <property type="evidence" value="ECO:0007669"/>
    <property type="project" value="TreeGrafter"/>
</dbReference>
<dbReference type="InterPro" id="IPR001627">
    <property type="entry name" value="Semap_dom"/>
</dbReference>
<feature type="domain" description="Ig-like" evidence="12">
    <location>
        <begin position="510"/>
        <end position="608"/>
    </location>
</feature>
<feature type="compositionally biased region" description="Basic and acidic residues" evidence="11">
    <location>
        <begin position="686"/>
        <end position="708"/>
    </location>
</feature>
<evidence type="ECO:0000313" key="14">
    <source>
        <dbReference type="Ensembl" id="ENSNFUP00015045879.1"/>
    </source>
</evidence>
<dbReference type="InterPro" id="IPR007110">
    <property type="entry name" value="Ig-like_dom"/>
</dbReference>
<dbReference type="GO" id="GO:0045499">
    <property type="term" value="F:chemorepellent activity"/>
    <property type="evidence" value="ECO:0007669"/>
    <property type="project" value="TreeGrafter"/>
</dbReference>
<dbReference type="Ensembl" id="ENSNFUT00015047884.1">
    <property type="protein sequence ID" value="ENSNFUP00015045879.1"/>
    <property type="gene ID" value="ENSNFUG00015021650.1"/>
</dbReference>
<evidence type="ECO:0000256" key="2">
    <source>
        <dbReference type="ARBA" id="ARBA00009492"/>
    </source>
</evidence>
<dbReference type="GO" id="GO:0005886">
    <property type="term" value="C:plasma membrane"/>
    <property type="evidence" value="ECO:0007669"/>
    <property type="project" value="TreeGrafter"/>
</dbReference>
<keyword evidence="6" id="KW-0524">Neurogenesis</keyword>
<comment type="subcellular location">
    <subcellularLocation>
        <location evidence="1">Secreted</location>
    </subcellularLocation>
</comment>
<dbReference type="InterPro" id="IPR016201">
    <property type="entry name" value="PSI"/>
</dbReference>
<reference evidence="14" key="2">
    <citation type="submission" date="2025-08" db="UniProtKB">
        <authorList>
            <consortium name="Ensembl"/>
        </authorList>
    </citation>
    <scope>IDENTIFICATION</scope>
</reference>
<evidence type="ECO:0000313" key="15">
    <source>
        <dbReference type="Proteomes" id="UP000694548"/>
    </source>
</evidence>
<feature type="compositionally biased region" description="Basic residues" evidence="11">
    <location>
        <begin position="672"/>
        <end position="681"/>
    </location>
</feature>
<dbReference type="PROSITE" id="PS50835">
    <property type="entry name" value="IG_LIKE"/>
    <property type="match status" value="1"/>
</dbReference>
<dbReference type="GeneTree" id="ENSGT00940000158437"/>
<dbReference type="InterPro" id="IPR013151">
    <property type="entry name" value="Immunoglobulin_dom"/>
</dbReference>
<dbReference type="GO" id="GO:0072359">
    <property type="term" value="P:circulatory system development"/>
    <property type="evidence" value="ECO:0007669"/>
    <property type="project" value="UniProtKB-ARBA"/>
</dbReference>
<organism evidence="14 15">
    <name type="scientific">Nothobranchius furzeri</name>
    <name type="common">Turquoise killifish</name>
    <dbReference type="NCBI Taxonomy" id="105023"/>
    <lineage>
        <taxon>Eukaryota</taxon>
        <taxon>Metazoa</taxon>
        <taxon>Chordata</taxon>
        <taxon>Craniata</taxon>
        <taxon>Vertebrata</taxon>
        <taxon>Euteleostomi</taxon>
        <taxon>Actinopterygii</taxon>
        <taxon>Neopterygii</taxon>
        <taxon>Teleostei</taxon>
        <taxon>Neoteleostei</taxon>
        <taxon>Acanthomorphata</taxon>
        <taxon>Ovalentaria</taxon>
        <taxon>Atherinomorphae</taxon>
        <taxon>Cyprinodontiformes</taxon>
        <taxon>Nothobranchiidae</taxon>
        <taxon>Nothobranchius</taxon>
    </lineage>
</organism>
<proteinExistence type="inferred from homology"/>
<keyword evidence="5" id="KW-0221">Differentiation</keyword>
<dbReference type="GO" id="GO:0007411">
    <property type="term" value="P:axon guidance"/>
    <property type="evidence" value="ECO:0007669"/>
    <property type="project" value="TreeGrafter"/>
</dbReference>
<dbReference type="GO" id="GO:0035295">
    <property type="term" value="P:tube development"/>
    <property type="evidence" value="ECO:0007669"/>
    <property type="project" value="UniProtKB-ARBA"/>
</dbReference>
<dbReference type="Gene3D" id="3.30.1680.10">
    <property type="entry name" value="ligand-binding face of the semaphorins, domain 2"/>
    <property type="match status" value="1"/>
</dbReference>
<evidence type="ECO:0000256" key="11">
    <source>
        <dbReference type="SAM" id="MobiDB-lite"/>
    </source>
</evidence>
<dbReference type="Pfam" id="PF01403">
    <property type="entry name" value="Sema"/>
    <property type="match status" value="1"/>
</dbReference>
<feature type="domain" description="Sema" evidence="13">
    <location>
        <begin position="1"/>
        <end position="477"/>
    </location>
</feature>
<dbReference type="GO" id="GO:0030215">
    <property type="term" value="F:semaphorin receptor binding"/>
    <property type="evidence" value="ECO:0007669"/>
    <property type="project" value="InterPro"/>
</dbReference>
<evidence type="ECO:0000259" key="12">
    <source>
        <dbReference type="PROSITE" id="PS50835"/>
    </source>
</evidence>
<dbReference type="FunFam" id="2.130.10.10:FF:000015">
    <property type="entry name" value="Semaphorin 3B"/>
    <property type="match status" value="1"/>
</dbReference>
<dbReference type="InterPro" id="IPR015943">
    <property type="entry name" value="WD40/YVTN_repeat-like_dom_sf"/>
</dbReference>
<gene>
    <name evidence="14" type="primary">SEMA3E</name>
    <name evidence="14" type="synonym">sema3e</name>
</gene>
<dbReference type="SMART" id="SM00630">
    <property type="entry name" value="Sema"/>
    <property type="match status" value="1"/>
</dbReference>